<protein>
    <submittedName>
        <fullName evidence="1">Uncharacterized protein</fullName>
    </submittedName>
</protein>
<evidence type="ECO:0000313" key="1">
    <source>
        <dbReference type="EMBL" id="MCT7947916.1"/>
    </source>
</evidence>
<accession>A0A9X2WYS7</accession>
<reference evidence="1" key="1">
    <citation type="journal article" date="2023" name="Int. J. Syst. Evol. Microbiol.">
        <title>&lt;i&gt;Shewanella septentrionalis&lt;/i&gt; sp. nov. and &lt;i&gt;Shewanella holmiensis&lt;/i&gt; sp. nov., isolated from Baltic Sea water and sediments.</title>
        <authorList>
            <person name="Martin-Rodriguez A.J."/>
            <person name="Thorell K."/>
            <person name="Joffre E."/>
            <person name="Jensie-Markopoulos S."/>
            <person name="Moore E.R.B."/>
            <person name="Sjoling A."/>
        </authorList>
    </citation>
    <scope>NUCLEOTIDE SEQUENCE</scope>
    <source>
        <strain evidence="1">SP1W3</strain>
    </source>
</reference>
<name>A0A9X2WYS7_9GAMM</name>
<evidence type="ECO:0000313" key="2">
    <source>
        <dbReference type="Proteomes" id="UP001155604"/>
    </source>
</evidence>
<gene>
    <name evidence="1" type="ORF">NE536_21455</name>
</gene>
<dbReference type="Proteomes" id="UP001155604">
    <property type="component" value="Unassembled WGS sequence"/>
</dbReference>
<sequence length="332" mass="38825">MGREPELFNFFYRKPMPDVLEAEYVKRRYSLCQDVYFTFQSDVYNLPAHIVDGLFYTHGVKQQGLPYLSGMLTEDKYSWIFSHSSDITRTRLTLRDPIIFAQRVLKGESQVSPDDFQRIRLWCEQFSQGSLSWQALWQEAERDPVTFREWDAQQEAANPEEEPEPKPKEPWPEELVALLSQLAALGYACPEDTDRDLCSVLRALPGSAEVGFGTFVYDEYTDDDLEEPYEYFAAPLEQLCELAKLRFSYKTRRGFAEFYADDNRVGRVQLIDPAERYTANYYRDIVRLAEQHFPEQVFCFGEDYFMLYILPKPVIAVLQAAGFESKRDYFGQ</sequence>
<dbReference type="AlphaFoldDB" id="A0A9X2WYS7"/>
<dbReference type="RefSeq" id="WP_261273967.1">
    <property type="nucleotide sequence ID" value="NZ_JAMTCC010000063.1"/>
</dbReference>
<proteinExistence type="predicted"/>
<organism evidence="1 2">
    <name type="scientific">Shewanella septentrionalis</name>
    <dbReference type="NCBI Taxonomy" id="2952223"/>
    <lineage>
        <taxon>Bacteria</taxon>
        <taxon>Pseudomonadati</taxon>
        <taxon>Pseudomonadota</taxon>
        <taxon>Gammaproteobacteria</taxon>
        <taxon>Alteromonadales</taxon>
        <taxon>Shewanellaceae</taxon>
        <taxon>Shewanella</taxon>
    </lineage>
</organism>
<comment type="caution">
    <text evidence="1">The sequence shown here is derived from an EMBL/GenBank/DDBJ whole genome shotgun (WGS) entry which is preliminary data.</text>
</comment>
<dbReference type="EMBL" id="JAMTCC010000063">
    <property type="protein sequence ID" value="MCT7947916.1"/>
    <property type="molecule type" value="Genomic_DNA"/>
</dbReference>
<keyword evidence="2" id="KW-1185">Reference proteome</keyword>